<sequence length="45" mass="4559">MAGHRPAGAGRAGGDPRLWALINARTAPSRSPPSVDGGPPRRLSA</sequence>
<evidence type="ECO:0000313" key="2">
    <source>
        <dbReference type="EMBL" id="MDP9608746.1"/>
    </source>
</evidence>
<dbReference type="Proteomes" id="UP001234880">
    <property type="component" value="Unassembled WGS sequence"/>
</dbReference>
<proteinExistence type="predicted"/>
<comment type="caution">
    <text evidence="2">The sequence shown here is derived from an EMBL/GenBank/DDBJ whole genome shotgun (WGS) entry which is preliminary data.</text>
</comment>
<feature type="region of interest" description="Disordered" evidence="1">
    <location>
        <begin position="24"/>
        <end position="45"/>
    </location>
</feature>
<name>A0ABT9KK07_9ACTN</name>
<reference evidence="2 3" key="1">
    <citation type="submission" date="2023-07" db="EMBL/GenBank/DDBJ databases">
        <title>Sequencing the genomes of 1000 actinobacteria strains.</title>
        <authorList>
            <person name="Klenk H.-P."/>
        </authorList>
    </citation>
    <scope>NUCLEOTIDE SEQUENCE [LARGE SCALE GENOMIC DNA]</scope>
    <source>
        <strain evidence="2 3">DSM 41600</strain>
    </source>
</reference>
<accession>A0ABT9KK07</accession>
<evidence type="ECO:0000313" key="3">
    <source>
        <dbReference type="Proteomes" id="UP001234880"/>
    </source>
</evidence>
<dbReference type="RefSeq" id="WP_307110143.1">
    <property type="nucleotide sequence ID" value="NZ_JAURUE010000001.1"/>
</dbReference>
<dbReference type="EMBL" id="JAURUE010000001">
    <property type="protein sequence ID" value="MDP9608746.1"/>
    <property type="molecule type" value="Genomic_DNA"/>
</dbReference>
<evidence type="ECO:0000256" key="1">
    <source>
        <dbReference type="SAM" id="MobiDB-lite"/>
    </source>
</evidence>
<gene>
    <name evidence="2" type="ORF">JOF35_001023</name>
</gene>
<keyword evidence="3" id="KW-1185">Reference proteome</keyword>
<organism evidence="2 3">
    <name type="scientific">Streptomyces demainii</name>
    <dbReference type="NCBI Taxonomy" id="588122"/>
    <lineage>
        <taxon>Bacteria</taxon>
        <taxon>Bacillati</taxon>
        <taxon>Actinomycetota</taxon>
        <taxon>Actinomycetes</taxon>
        <taxon>Kitasatosporales</taxon>
        <taxon>Streptomycetaceae</taxon>
        <taxon>Streptomyces</taxon>
    </lineage>
</organism>
<protein>
    <submittedName>
        <fullName evidence="2">Uncharacterized protein</fullName>
    </submittedName>
</protein>